<accession>A0A6J1QFW5</accession>
<dbReference type="PANTHER" id="PTHR47595:SF1">
    <property type="entry name" value="MYB_SANT-LIKE DNA-BINDING DOMAIN-CONTAINING PROTEIN"/>
    <property type="match status" value="1"/>
</dbReference>
<dbReference type="PANTHER" id="PTHR47595">
    <property type="entry name" value="HEAT SHOCK 70 KDA PROTEIN 14"/>
    <property type="match status" value="1"/>
</dbReference>
<name>A0A6J1QFW5_9HYME</name>
<gene>
    <name evidence="4" type="primary">LOC112460653</name>
</gene>
<feature type="region of interest" description="Disordered" evidence="1">
    <location>
        <begin position="182"/>
        <end position="202"/>
    </location>
</feature>
<sequence length="287" mass="32545">MKCKYCEENVLLDEAANHACFIGKQIFMDEENNLFVQSDNEQLATCDESASINENLSTETCNTHVNKQPAVWDKNSTLALLSLYEMKIEMLDHPKRKTKIWEAISTDLQENFGIQMTTDQVRWKMNALIKKYKECVDNNCKSGRSPMTFEWYDQLDEIFGQQGNAAASHTVSSNLAYLKKSSSSSVQKRDSNKSSTITSKNANTLLTSKNANTLLTRCSNENVQMTTSSDSEIQSPASNKRKRPLHGTGSNIAKTKVEIENQWLEYIKTKTERDKLNDEKHAATFDL</sequence>
<feature type="domain" description="Myb/SANT-like DNA-binding" evidence="2">
    <location>
        <begin position="71"/>
        <end position="158"/>
    </location>
</feature>
<feature type="region of interest" description="Disordered" evidence="1">
    <location>
        <begin position="222"/>
        <end position="252"/>
    </location>
</feature>
<reference evidence="4" key="1">
    <citation type="submission" date="2025-08" db="UniProtKB">
        <authorList>
            <consortium name="RefSeq"/>
        </authorList>
    </citation>
    <scope>IDENTIFICATION</scope>
    <source>
        <tissue evidence="4">Whole body</tissue>
    </source>
</reference>
<proteinExistence type="predicted"/>
<dbReference type="RefSeq" id="XP_024881217.1">
    <property type="nucleotide sequence ID" value="XM_025025449.1"/>
</dbReference>
<feature type="compositionally biased region" description="Polar residues" evidence="1">
    <location>
        <begin position="222"/>
        <end position="238"/>
    </location>
</feature>
<dbReference type="InterPro" id="IPR044822">
    <property type="entry name" value="Myb_DNA-bind_4"/>
</dbReference>
<dbReference type="Proteomes" id="UP000504618">
    <property type="component" value="Unplaced"/>
</dbReference>
<dbReference type="GeneID" id="112460653"/>
<dbReference type="OrthoDB" id="7554781at2759"/>
<protein>
    <submittedName>
        <fullName evidence="4">Uncharacterized protein LOC112460653</fullName>
    </submittedName>
</protein>
<evidence type="ECO:0000256" key="1">
    <source>
        <dbReference type="SAM" id="MobiDB-lite"/>
    </source>
</evidence>
<keyword evidence="3" id="KW-1185">Reference proteome</keyword>
<organism evidence="3 4">
    <name type="scientific">Temnothorax curvispinosus</name>
    <dbReference type="NCBI Taxonomy" id="300111"/>
    <lineage>
        <taxon>Eukaryota</taxon>
        <taxon>Metazoa</taxon>
        <taxon>Ecdysozoa</taxon>
        <taxon>Arthropoda</taxon>
        <taxon>Hexapoda</taxon>
        <taxon>Insecta</taxon>
        <taxon>Pterygota</taxon>
        <taxon>Neoptera</taxon>
        <taxon>Endopterygota</taxon>
        <taxon>Hymenoptera</taxon>
        <taxon>Apocrita</taxon>
        <taxon>Aculeata</taxon>
        <taxon>Formicoidea</taxon>
        <taxon>Formicidae</taxon>
        <taxon>Myrmicinae</taxon>
        <taxon>Temnothorax</taxon>
    </lineage>
</organism>
<dbReference type="AlphaFoldDB" id="A0A6J1QFW5"/>
<evidence type="ECO:0000259" key="2">
    <source>
        <dbReference type="Pfam" id="PF13837"/>
    </source>
</evidence>
<evidence type="ECO:0000313" key="3">
    <source>
        <dbReference type="Proteomes" id="UP000504618"/>
    </source>
</evidence>
<dbReference type="Pfam" id="PF13837">
    <property type="entry name" value="Myb_DNA-bind_4"/>
    <property type="match status" value="1"/>
</dbReference>
<dbReference type="Gene3D" id="1.10.10.60">
    <property type="entry name" value="Homeodomain-like"/>
    <property type="match status" value="1"/>
</dbReference>
<evidence type="ECO:0000313" key="4">
    <source>
        <dbReference type="RefSeq" id="XP_024881217.1"/>
    </source>
</evidence>